<gene>
    <name evidence="2" type="ORF">C1SCF055_LOCUS37371</name>
</gene>
<reference evidence="2" key="1">
    <citation type="submission" date="2022-10" db="EMBL/GenBank/DDBJ databases">
        <authorList>
            <person name="Chen Y."/>
            <person name="Dougan E. K."/>
            <person name="Chan C."/>
            <person name="Rhodes N."/>
            <person name="Thang M."/>
        </authorList>
    </citation>
    <scope>NUCLEOTIDE SEQUENCE</scope>
</reference>
<evidence type="ECO:0000313" key="4">
    <source>
        <dbReference type="Proteomes" id="UP001152797"/>
    </source>
</evidence>
<feature type="compositionally biased region" description="Basic and acidic residues" evidence="1">
    <location>
        <begin position="1"/>
        <end position="11"/>
    </location>
</feature>
<comment type="caution">
    <text evidence="2">The sequence shown here is derived from an EMBL/GenBank/DDBJ whole genome shotgun (WGS) entry which is preliminary data.</text>
</comment>
<dbReference type="EMBL" id="CAMXCT010005420">
    <property type="protein sequence ID" value="CAI4012300.1"/>
    <property type="molecule type" value="Genomic_DNA"/>
</dbReference>
<evidence type="ECO:0000256" key="1">
    <source>
        <dbReference type="SAM" id="MobiDB-lite"/>
    </source>
</evidence>
<reference evidence="3" key="2">
    <citation type="submission" date="2024-04" db="EMBL/GenBank/DDBJ databases">
        <authorList>
            <person name="Chen Y."/>
            <person name="Shah S."/>
            <person name="Dougan E. K."/>
            <person name="Thang M."/>
            <person name="Chan C."/>
        </authorList>
    </citation>
    <scope>NUCLEOTIDE SEQUENCE [LARGE SCALE GENOMIC DNA]</scope>
</reference>
<organism evidence="2">
    <name type="scientific">Cladocopium goreaui</name>
    <dbReference type="NCBI Taxonomy" id="2562237"/>
    <lineage>
        <taxon>Eukaryota</taxon>
        <taxon>Sar</taxon>
        <taxon>Alveolata</taxon>
        <taxon>Dinophyceae</taxon>
        <taxon>Suessiales</taxon>
        <taxon>Symbiodiniaceae</taxon>
        <taxon>Cladocopium</taxon>
    </lineage>
</organism>
<dbReference type="EMBL" id="CAMXCT020005420">
    <property type="protein sequence ID" value="CAL1165675.1"/>
    <property type="molecule type" value="Genomic_DNA"/>
</dbReference>
<dbReference type="EMBL" id="CAMXCT030005420">
    <property type="protein sequence ID" value="CAL4799612.1"/>
    <property type="molecule type" value="Genomic_DNA"/>
</dbReference>
<accession>A0A9P1DMG6</accession>
<dbReference type="Proteomes" id="UP001152797">
    <property type="component" value="Unassembled WGS sequence"/>
</dbReference>
<sequence length="87" mass="9382">MVASYDGKEGGPEFSGPKHGAEDATVCVTGFDSFSNLFMFVEDGAENSHSEISWIDDQSAEQKAMKVCVCPEKFALLAHLCQYATVA</sequence>
<evidence type="ECO:0000313" key="3">
    <source>
        <dbReference type="EMBL" id="CAL1165675.1"/>
    </source>
</evidence>
<protein>
    <submittedName>
        <fullName evidence="2">Uncharacterized protein</fullName>
    </submittedName>
</protein>
<name>A0A9P1DMG6_9DINO</name>
<proteinExistence type="predicted"/>
<dbReference type="AlphaFoldDB" id="A0A9P1DMG6"/>
<evidence type="ECO:0000313" key="2">
    <source>
        <dbReference type="EMBL" id="CAI4012300.1"/>
    </source>
</evidence>
<keyword evidence="4" id="KW-1185">Reference proteome</keyword>
<feature type="region of interest" description="Disordered" evidence="1">
    <location>
        <begin position="1"/>
        <end position="21"/>
    </location>
</feature>